<keyword evidence="7 9" id="KW-0807">Transducer</keyword>
<dbReference type="CDD" id="cd06225">
    <property type="entry name" value="HAMP"/>
    <property type="match status" value="1"/>
</dbReference>
<comment type="similarity">
    <text evidence="8">Belongs to the methyl-accepting chemotaxis (MCP) protein family.</text>
</comment>
<evidence type="ECO:0000259" key="11">
    <source>
        <dbReference type="PROSITE" id="PS50111"/>
    </source>
</evidence>
<dbReference type="GO" id="GO:0007165">
    <property type="term" value="P:signal transduction"/>
    <property type="evidence" value="ECO:0007669"/>
    <property type="project" value="UniProtKB-KW"/>
</dbReference>
<dbReference type="GO" id="GO:0006935">
    <property type="term" value="P:chemotaxis"/>
    <property type="evidence" value="ECO:0007669"/>
    <property type="project" value="UniProtKB-KW"/>
</dbReference>
<dbReference type="PROSITE" id="PS50111">
    <property type="entry name" value="CHEMOTAXIS_TRANSDUC_2"/>
    <property type="match status" value="1"/>
</dbReference>
<keyword evidence="6 10" id="KW-0472">Membrane</keyword>
<dbReference type="InterPro" id="IPR003660">
    <property type="entry name" value="HAMP_dom"/>
</dbReference>
<gene>
    <name evidence="13" type="ORF">SAMN05660648_01508</name>
</gene>
<evidence type="ECO:0000256" key="5">
    <source>
        <dbReference type="ARBA" id="ARBA00022989"/>
    </source>
</evidence>
<dbReference type="PANTHER" id="PTHR32089">
    <property type="entry name" value="METHYL-ACCEPTING CHEMOTAXIS PROTEIN MCPB"/>
    <property type="match status" value="1"/>
</dbReference>
<evidence type="ECO:0000313" key="13">
    <source>
        <dbReference type="EMBL" id="SEA00393.1"/>
    </source>
</evidence>
<feature type="transmembrane region" description="Helical" evidence="10">
    <location>
        <begin position="18"/>
        <end position="41"/>
    </location>
</feature>
<evidence type="ECO:0000256" key="3">
    <source>
        <dbReference type="ARBA" id="ARBA00022500"/>
    </source>
</evidence>
<keyword evidence="3" id="KW-0145">Chemotaxis</keyword>
<dbReference type="EMBL" id="FNQG01000006">
    <property type="protein sequence ID" value="SEA00393.1"/>
    <property type="molecule type" value="Genomic_DNA"/>
</dbReference>
<name>A0A1H3XM20_SELRU</name>
<evidence type="ECO:0000256" key="8">
    <source>
        <dbReference type="ARBA" id="ARBA00029447"/>
    </source>
</evidence>
<evidence type="ECO:0000256" key="1">
    <source>
        <dbReference type="ARBA" id="ARBA00004651"/>
    </source>
</evidence>
<evidence type="ECO:0000256" key="2">
    <source>
        <dbReference type="ARBA" id="ARBA00022475"/>
    </source>
</evidence>
<reference evidence="13 14" key="1">
    <citation type="submission" date="2016-10" db="EMBL/GenBank/DDBJ databases">
        <authorList>
            <person name="de Groot N.N."/>
        </authorList>
    </citation>
    <scope>NUCLEOTIDE SEQUENCE [LARGE SCALE GENOMIC DNA]</scope>
    <source>
        <strain evidence="13 14">DSM 2872</strain>
    </source>
</reference>
<evidence type="ECO:0000313" key="14">
    <source>
        <dbReference type="Proteomes" id="UP000183469"/>
    </source>
</evidence>
<dbReference type="SUPFAM" id="SSF58104">
    <property type="entry name" value="Methyl-accepting chemotaxis protein (MCP) signaling domain"/>
    <property type="match status" value="1"/>
</dbReference>
<dbReference type="AlphaFoldDB" id="A0A1H3XM20"/>
<organism evidence="13 14">
    <name type="scientific">Selenomonas ruminantium</name>
    <dbReference type="NCBI Taxonomy" id="971"/>
    <lineage>
        <taxon>Bacteria</taxon>
        <taxon>Bacillati</taxon>
        <taxon>Bacillota</taxon>
        <taxon>Negativicutes</taxon>
        <taxon>Selenomonadales</taxon>
        <taxon>Selenomonadaceae</taxon>
        <taxon>Selenomonas</taxon>
    </lineage>
</organism>
<dbReference type="CDD" id="cd12912">
    <property type="entry name" value="PDC2_MCP_like"/>
    <property type="match status" value="1"/>
</dbReference>
<evidence type="ECO:0000256" key="6">
    <source>
        <dbReference type="ARBA" id="ARBA00023136"/>
    </source>
</evidence>
<dbReference type="RefSeq" id="WP_074671906.1">
    <property type="nucleotide sequence ID" value="NZ_FNQG01000006.1"/>
</dbReference>
<dbReference type="OrthoDB" id="136416at2"/>
<dbReference type="Pfam" id="PF00015">
    <property type="entry name" value="MCPsignal"/>
    <property type="match status" value="1"/>
</dbReference>
<keyword evidence="4 10" id="KW-0812">Transmembrane</keyword>
<evidence type="ECO:0000259" key="12">
    <source>
        <dbReference type="PROSITE" id="PS50885"/>
    </source>
</evidence>
<feature type="domain" description="Methyl-accepting transducer" evidence="11">
    <location>
        <begin position="395"/>
        <end position="666"/>
    </location>
</feature>
<dbReference type="Pfam" id="PF02743">
    <property type="entry name" value="dCache_1"/>
    <property type="match status" value="1"/>
</dbReference>
<dbReference type="Pfam" id="PF00672">
    <property type="entry name" value="HAMP"/>
    <property type="match status" value="1"/>
</dbReference>
<feature type="domain" description="HAMP" evidence="12">
    <location>
        <begin position="323"/>
        <end position="376"/>
    </location>
</feature>
<dbReference type="Gene3D" id="1.10.287.950">
    <property type="entry name" value="Methyl-accepting chemotaxis protein"/>
    <property type="match status" value="1"/>
</dbReference>
<dbReference type="SMART" id="SM00283">
    <property type="entry name" value="MA"/>
    <property type="match status" value="1"/>
</dbReference>
<protein>
    <submittedName>
        <fullName evidence="13">Methyl-accepting chemotaxis protein</fullName>
    </submittedName>
</protein>
<dbReference type="SMART" id="SM00304">
    <property type="entry name" value="HAMP"/>
    <property type="match status" value="1"/>
</dbReference>
<accession>A0A1H3XM20</accession>
<dbReference type="PANTHER" id="PTHR32089:SF112">
    <property type="entry name" value="LYSOZYME-LIKE PROTEIN-RELATED"/>
    <property type="match status" value="1"/>
</dbReference>
<sequence length="681" mass="72779">MAGQESLTAKARTVKTEILIYVIPIVVVGLVLMAGIIFRYVGSTFEQQLTTSSLKNAQEVASGVSAWLDSRMLETQTAASHPAAKNLKNAPELMNENNVYRLNLMNKIYPGIYDSVSWGPFDGSGVLYGQTKAGFKEMHNADKAWYKQTMTGAQDSFMSSPVVSQATGKIIVNSIALAKDSSGANVGMVLAAIYVDAVVEKVSDLKLGESGYSLLVSKEGTYIVNPDEAAIMKKKISEEDDPAVRTLGEKMLSGEAGIYKFTRADGKDMIAFYNPIKATGWGMATIAYQDELFAPVGNVLKIMAGISIVLIILISLGVLFTVNRSMKPLAVMMDEMRLLAAGDFQDRPAQITVNNELGMLATAVRDMRHGVQKVLHNVSSSAESLSAASEELNATSDQSAQASNQVADSIVRVAQGTSEQLDAVNSTSEAIENLNDTIQDIAGKADEAASNSREASTVARDGGKTLNEAIGQIKRIEESTRESTKVVTALGERSSEIGQIVDTISSISEQTNLLALNAAIEAARAGEHGRGFAVVADEVRKLAESSQEAAHRISALIEETRRDTDNAVAGMQAGSEEVRVGTENIMSMGESFRKIIEIVENVSGQVQEISTAISGMAVSGQEIVGHIRTIGESSRSAAEEAETVSAATEEQSASVQEIAHASNELAKMAMDLQREVQKFKV</sequence>
<dbReference type="Proteomes" id="UP000183469">
    <property type="component" value="Unassembled WGS sequence"/>
</dbReference>
<comment type="subcellular location">
    <subcellularLocation>
        <location evidence="1">Cell membrane</location>
        <topology evidence="1">Multi-pass membrane protein</topology>
    </subcellularLocation>
</comment>
<feature type="transmembrane region" description="Helical" evidence="10">
    <location>
        <begin position="302"/>
        <end position="322"/>
    </location>
</feature>
<dbReference type="GO" id="GO:0005886">
    <property type="term" value="C:plasma membrane"/>
    <property type="evidence" value="ECO:0007669"/>
    <property type="project" value="UniProtKB-SubCell"/>
</dbReference>
<keyword evidence="2" id="KW-1003">Cell membrane</keyword>
<evidence type="ECO:0000256" key="10">
    <source>
        <dbReference type="SAM" id="Phobius"/>
    </source>
</evidence>
<dbReference type="Gene3D" id="3.30.450.20">
    <property type="entry name" value="PAS domain"/>
    <property type="match status" value="1"/>
</dbReference>
<proteinExistence type="inferred from homology"/>
<evidence type="ECO:0000256" key="7">
    <source>
        <dbReference type="ARBA" id="ARBA00023224"/>
    </source>
</evidence>
<evidence type="ECO:0000256" key="9">
    <source>
        <dbReference type="PROSITE-ProRule" id="PRU00284"/>
    </source>
</evidence>
<dbReference type="InterPro" id="IPR033479">
    <property type="entry name" value="dCache_1"/>
</dbReference>
<dbReference type="CDD" id="cd11386">
    <property type="entry name" value="MCP_signal"/>
    <property type="match status" value="1"/>
</dbReference>
<evidence type="ECO:0000256" key="4">
    <source>
        <dbReference type="ARBA" id="ARBA00022692"/>
    </source>
</evidence>
<keyword evidence="5 10" id="KW-1133">Transmembrane helix</keyword>
<dbReference type="InterPro" id="IPR004089">
    <property type="entry name" value="MCPsignal_dom"/>
</dbReference>
<dbReference type="PROSITE" id="PS50885">
    <property type="entry name" value="HAMP"/>
    <property type="match status" value="1"/>
</dbReference>